<gene>
    <name evidence="2" type="ORF">FC44_GL000362</name>
</gene>
<evidence type="ECO:0000313" key="2">
    <source>
        <dbReference type="EMBL" id="KRM34143.1"/>
    </source>
</evidence>
<accession>A0ABR5PS82</accession>
<evidence type="ECO:0000313" key="3">
    <source>
        <dbReference type="Proteomes" id="UP000051735"/>
    </source>
</evidence>
<name>A0ABR5PS82_9LACO</name>
<keyword evidence="3" id="KW-1185">Reference proteome</keyword>
<feature type="signal peptide" evidence="1">
    <location>
        <begin position="1"/>
        <end position="28"/>
    </location>
</feature>
<dbReference type="Proteomes" id="UP000051735">
    <property type="component" value="Unassembled WGS sequence"/>
</dbReference>
<sequence>MKSLRKSALLLTAVVGTGFLFGTNHVQAATKAHVTTVSKKSSSSIKNTPLTKKGYILRVLDNKEASPIYIGKANYNRLVKNATLLKNAKTISPKKVQNIKFRVEKVLDVSKRVAGAPAYLVVSKDKKYSTWTTQSGLQYYYLNDKSMRSVTKPLKRIANRQDRDLKKANNKRDFNQAMKAAKKLKGSQRSLVVSSLKKLQKDGMNDEGVNLLLFGLQ</sequence>
<organism evidence="2 3">
    <name type="scientific">Lactobacillus intestinalis DSM 6629</name>
    <dbReference type="NCBI Taxonomy" id="1423761"/>
    <lineage>
        <taxon>Bacteria</taxon>
        <taxon>Bacillati</taxon>
        <taxon>Bacillota</taxon>
        <taxon>Bacilli</taxon>
        <taxon>Lactobacillales</taxon>
        <taxon>Lactobacillaceae</taxon>
        <taxon>Lactobacillus</taxon>
    </lineage>
</organism>
<feature type="chain" id="PRO_5045714155" evidence="1">
    <location>
        <begin position="29"/>
        <end position="217"/>
    </location>
</feature>
<dbReference type="EMBL" id="AZGN01000009">
    <property type="protein sequence ID" value="KRM34143.1"/>
    <property type="molecule type" value="Genomic_DNA"/>
</dbReference>
<proteinExistence type="predicted"/>
<dbReference type="GeneID" id="75116018"/>
<protein>
    <submittedName>
        <fullName evidence="2">Uncharacterized protein</fullName>
    </submittedName>
</protein>
<reference evidence="2 3" key="1">
    <citation type="journal article" date="2015" name="Genome Announc.">
        <title>Expanding the biotechnology potential of lactobacilli through comparative genomics of 213 strains and associated genera.</title>
        <authorList>
            <person name="Sun Z."/>
            <person name="Harris H.M."/>
            <person name="McCann A."/>
            <person name="Guo C."/>
            <person name="Argimon S."/>
            <person name="Zhang W."/>
            <person name="Yang X."/>
            <person name="Jeffery I.B."/>
            <person name="Cooney J.C."/>
            <person name="Kagawa T.F."/>
            <person name="Liu W."/>
            <person name="Song Y."/>
            <person name="Salvetti E."/>
            <person name="Wrobel A."/>
            <person name="Rasinkangas P."/>
            <person name="Parkhill J."/>
            <person name="Rea M.C."/>
            <person name="O'Sullivan O."/>
            <person name="Ritari J."/>
            <person name="Douillard F.P."/>
            <person name="Paul Ross R."/>
            <person name="Yang R."/>
            <person name="Briner A.E."/>
            <person name="Felis G.E."/>
            <person name="de Vos W.M."/>
            <person name="Barrangou R."/>
            <person name="Klaenhammer T.R."/>
            <person name="Caufield P.W."/>
            <person name="Cui Y."/>
            <person name="Zhang H."/>
            <person name="O'Toole P.W."/>
        </authorList>
    </citation>
    <scope>NUCLEOTIDE SEQUENCE [LARGE SCALE GENOMIC DNA]</scope>
    <source>
        <strain evidence="2 3">DSM 6629</strain>
    </source>
</reference>
<comment type="caution">
    <text evidence="2">The sequence shown here is derived from an EMBL/GenBank/DDBJ whole genome shotgun (WGS) entry which is preliminary data.</text>
</comment>
<evidence type="ECO:0000256" key="1">
    <source>
        <dbReference type="SAM" id="SignalP"/>
    </source>
</evidence>
<dbReference type="RefSeq" id="WP_057809594.1">
    <property type="nucleotide sequence ID" value="NZ_AZGN01000009.1"/>
</dbReference>
<keyword evidence="1" id="KW-0732">Signal</keyword>